<feature type="domain" description="HTH dtxR-type" evidence="12">
    <location>
        <begin position="12"/>
        <end position="74"/>
    </location>
</feature>
<evidence type="ECO:0000256" key="11">
    <source>
        <dbReference type="ARBA" id="ARBA00032593"/>
    </source>
</evidence>
<dbReference type="InterPro" id="IPR036390">
    <property type="entry name" value="WH_DNA-bd_sf"/>
</dbReference>
<dbReference type="PANTHER" id="PTHR33238">
    <property type="entry name" value="IRON (METAL) DEPENDENT REPRESSOR, DTXR FAMILY"/>
    <property type="match status" value="1"/>
</dbReference>
<protein>
    <recommendedName>
        <fullName evidence="11">Manganese transport regulator</fullName>
    </recommendedName>
</protein>
<dbReference type="Pfam" id="PF02742">
    <property type="entry name" value="Fe_dep_repr_C"/>
    <property type="match status" value="1"/>
</dbReference>
<dbReference type="SUPFAM" id="SSF46785">
    <property type="entry name" value="Winged helix' DNA-binding domain"/>
    <property type="match status" value="1"/>
</dbReference>
<dbReference type="Gene3D" id="1.10.10.10">
    <property type="entry name" value="Winged helix-like DNA-binding domain superfamily/Winged helix DNA-binding domain"/>
    <property type="match status" value="1"/>
</dbReference>
<accession>A0ABX0SBZ9</accession>
<keyword evidence="14" id="KW-1185">Reference proteome</keyword>
<dbReference type="SUPFAM" id="SSF47979">
    <property type="entry name" value="Iron-dependent repressor protein, dimerization domain"/>
    <property type="match status" value="1"/>
</dbReference>
<comment type="subcellular location">
    <subcellularLocation>
        <location evidence="1">Cytoplasm</location>
    </subcellularLocation>
</comment>
<sequence>MPVDDERPDGQLNRVAEDYLKAVWSASEWGGGPATVSSLAQRFATTKATVSANLKRLVSQGLVTHDPYRPIELTDAGEQVALTMVRRHRILETFLVELLGYEWDEVHDLAERLEHAATSEMIDRVDALLGHPEADPHGDPIPSSTGEVPYLAGARVMNTAEPGRYEILRISDAVADQLRSFADHQIRPGAVFSLEDARPGVRAIRLRDSGARLEVSDETLASVIARPADEG</sequence>
<keyword evidence="8" id="KW-0010">Activator</keyword>
<dbReference type="SMART" id="SM00529">
    <property type="entry name" value="HTH_DTXR"/>
    <property type="match status" value="1"/>
</dbReference>
<dbReference type="InterPro" id="IPR001367">
    <property type="entry name" value="Fe_dep_repressor"/>
</dbReference>
<reference evidence="13 14" key="1">
    <citation type="submission" date="2020-02" db="EMBL/GenBank/DDBJ databases">
        <title>Sequencing the genomes of 1000 actinobacteria strains.</title>
        <authorList>
            <person name="Klenk H.-P."/>
        </authorList>
    </citation>
    <scope>NUCLEOTIDE SEQUENCE [LARGE SCALE GENOMIC DNA]</scope>
    <source>
        <strain evidence="13 14">DSM 19609</strain>
    </source>
</reference>
<evidence type="ECO:0000256" key="6">
    <source>
        <dbReference type="ARBA" id="ARBA00023015"/>
    </source>
</evidence>
<organism evidence="13 14">
    <name type="scientific">Brooklawnia cerclae</name>
    <dbReference type="NCBI Taxonomy" id="349934"/>
    <lineage>
        <taxon>Bacteria</taxon>
        <taxon>Bacillati</taxon>
        <taxon>Actinomycetota</taxon>
        <taxon>Actinomycetes</taxon>
        <taxon>Propionibacteriales</taxon>
        <taxon>Propionibacteriaceae</taxon>
        <taxon>Brooklawnia</taxon>
    </lineage>
</organism>
<keyword evidence="6" id="KW-0805">Transcription regulation</keyword>
<evidence type="ECO:0000256" key="3">
    <source>
        <dbReference type="ARBA" id="ARBA00011738"/>
    </source>
</evidence>
<proteinExistence type="inferred from homology"/>
<evidence type="ECO:0000256" key="5">
    <source>
        <dbReference type="ARBA" id="ARBA00022491"/>
    </source>
</evidence>
<keyword evidence="10" id="KW-0464">Manganese</keyword>
<evidence type="ECO:0000313" key="14">
    <source>
        <dbReference type="Proteomes" id="UP000749311"/>
    </source>
</evidence>
<evidence type="ECO:0000256" key="2">
    <source>
        <dbReference type="ARBA" id="ARBA00007871"/>
    </source>
</evidence>
<dbReference type="InterPro" id="IPR036388">
    <property type="entry name" value="WH-like_DNA-bd_sf"/>
</dbReference>
<dbReference type="Gene3D" id="1.10.60.10">
    <property type="entry name" value="Iron dependent repressor, metal binding and dimerisation domain"/>
    <property type="match status" value="1"/>
</dbReference>
<comment type="caution">
    <text evidence="13">The sequence shown here is derived from an EMBL/GenBank/DDBJ whole genome shotgun (WGS) entry which is preliminary data.</text>
</comment>
<dbReference type="RefSeq" id="WP_167163835.1">
    <property type="nucleotide sequence ID" value="NZ_BAAAOO010000012.1"/>
</dbReference>
<evidence type="ECO:0000256" key="10">
    <source>
        <dbReference type="ARBA" id="ARBA00023211"/>
    </source>
</evidence>
<keyword evidence="5" id="KW-0678">Repressor</keyword>
<dbReference type="Proteomes" id="UP000749311">
    <property type="component" value="Unassembled WGS sequence"/>
</dbReference>
<keyword evidence="7" id="KW-0238">DNA-binding</keyword>
<dbReference type="Pfam" id="PF01325">
    <property type="entry name" value="Fe_dep_repress"/>
    <property type="match status" value="1"/>
</dbReference>
<dbReference type="InterPro" id="IPR022687">
    <property type="entry name" value="HTH_DTXR"/>
</dbReference>
<evidence type="ECO:0000256" key="8">
    <source>
        <dbReference type="ARBA" id="ARBA00023159"/>
    </source>
</evidence>
<dbReference type="PANTHER" id="PTHR33238:SF11">
    <property type="entry name" value="TRANSCRIPTIONAL REGULATOR MNTR"/>
    <property type="match status" value="1"/>
</dbReference>
<evidence type="ECO:0000259" key="12">
    <source>
        <dbReference type="PROSITE" id="PS50944"/>
    </source>
</evidence>
<name>A0ABX0SBZ9_9ACTN</name>
<comment type="similarity">
    <text evidence="2">Belongs to the DtxR/MntR family.</text>
</comment>
<dbReference type="InterPro" id="IPR050536">
    <property type="entry name" value="DtxR_MntR_Metal-Reg"/>
</dbReference>
<evidence type="ECO:0000256" key="1">
    <source>
        <dbReference type="ARBA" id="ARBA00004496"/>
    </source>
</evidence>
<comment type="subunit">
    <text evidence="3">Homodimer.</text>
</comment>
<evidence type="ECO:0000313" key="13">
    <source>
        <dbReference type="EMBL" id="NIH55454.1"/>
    </source>
</evidence>
<dbReference type="InterPro" id="IPR036421">
    <property type="entry name" value="Fe_dep_repressor_sf"/>
</dbReference>
<dbReference type="PROSITE" id="PS50944">
    <property type="entry name" value="HTH_DTXR"/>
    <property type="match status" value="1"/>
</dbReference>
<evidence type="ECO:0000256" key="9">
    <source>
        <dbReference type="ARBA" id="ARBA00023163"/>
    </source>
</evidence>
<keyword evidence="9" id="KW-0804">Transcription</keyword>
<gene>
    <name evidence="13" type="ORF">FB473_000099</name>
</gene>
<dbReference type="InterPro" id="IPR022689">
    <property type="entry name" value="Iron_dep_repressor"/>
</dbReference>
<evidence type="ECO:0000256" key="7">
    <source>
        <dbReference type="ARBA" id="ARBA00023125"/>
    </source>
</evidence>
<dbReference type="EMBL" id="JAAMOZ010000001">
    <property type="protein sequence ID" value="NIH55454.1"/>
    <property type="molecule type" value="Genomic_DNA"/>
</dbReference>
<evidence type="ECO:0000256" key="4">
    <source>
        <dbReference type="ARBA" id="ARBA00022490"/>
    </source>
</evidence>
<keyword evidence="4" id="KW-0963">Cytoplasm</keyword>